<feature type="transmembrane region" description="Helical" evidence="7">
    <location>
        <begin position="426"/>
        <end position="445"/>
    </location>
</feature>
<dbReference type="PROSITE" id="PS50076">
    <property type="entry name" value="DNAJ_2"/>
    <property type="match status" value="1"/>
</dbReference>
<dbReference type="Pfam" id="PF00226">
    <property type="entry name" value="DnaJ"/>
    <property type="match status" value="1"/>
</dbReference>
<dbReference type="EMBL" id="LGTL01000019">
    <property type="protein sequence ID" value="KPA76684.1"/>
    <property type="molecule type" value="Genomic_DNA"/>
</dbReference>
<dbReference type="Proteomes" id="UP000037923">
    <property type="component" value="Unassembled WGS sequence"/>
</dbReference>
<dbReference type="PANTHER" id="PTHR44027">
    <property type="entry name" value="DNAJ HOMOLOG SUBFAMILY C MEMBER 5 HOMOLOG"/>
    <property type="match status" value="1"/>
</dbReference>
<dbReference type="RefSeq" id="XP_015655123.1">
    <property type="nucleotide sequence ID" value="XM_015806201.1"/>
</dbReference>
<feature type="transmembrane region" description="Helical" evidence="7">
    <location>
        <begin position="158"/>
        <end position="180"/>
    </location>
</feature>
<evidence type="ECO:0000256" key="5">
    <source>
        <dbReference type="ARBA" id="ARBA00023288"/>
    </source>
</evidence>
<sequence length="592" mass="63371">MVDFYAVLEVDHDASQEDIKRSYHRLALRYHPDKAGPEGAAKFKEVNTAYEVLSDPQKKSIYDAYGEAGLDAMDNPVAGGAVAALGPTVSILITLVLLFITVAMILIFLAFLVSFVDGHLRSWNYVKVFSPLFVVDVVVGVPVFLLFFMTVIMMPKHTPMHCVFMAILCAIILTIVIPIAKDRNESRARQGRTDYLQWRVWLIPGYLFSVFVFSAVFFSALPTQNRILKLKSIGLVRLANYLPIGFIFSILEAACVVVFFALVACRADETITTNYFVVIGVPIFVGLTLFLINRLVFNILELYISDVPPEVRAAAQAAEEAAHGGEPSPSGAAEPEAHNPSNPMRGSGEYQGGLRADGAGEEQQHYSTESTGRSRHGANGADEEQSERQNNNDGEGGAATHPHGASDGRNPYAGQQGSCGGITQNMVTSCLIVGLLMASTAMIAVRLNYYYNYGTYAGVLTLAKACIPLFIIVGAILVVLMVGSFLVCCGVASVVVGGDAPHEHHNAEAGNQQEAGEEMQANNGNGNNTNNAGAANGGTSAAAAASGEETPGVPHQDAGTTGRPADKRRLSHEVGATPPERQPDNQHLSDID</sequence>
<feature type="transmembrane region" description="Helical" evidence="7">
    <location>
        <begin position="200"/>
        <end position="221"/>
    </location>
</feature>
<reference evidence="9 10" key="1">
    <citation type="submission" date="2015-07" db="EMBL/GenBank/DDBJ databases">
        <title>High-quality genome of monoxenous trypanosomatid Leptomonas pyrrhocoris.</title>
        <authorList>
            <person name="Flegontov P."/>
            <person name="Butenko A."/>
            <person name="Firsov S."/>
            <person name="Vlcek C."/>
            <person name="Logacheva M.D."/>
            <person name="Field M."/>
            <person name="Filatov D."/>
            <person name="Flegontova O."/>
            <person name="Gerasimov E."/>
            <person name="Jackson A.P."/>
            <person name="Kelly S."/>
            <person name="Opperdoes F."/>
            <person name="O'Reilly A."/>
            <person name="Votypka J."/>
            <person name="Yurchenko V."/>
            <person name="Lukes J."/>
        </authorList>
    </citation>
    <scope>NUCLEOTIDE SEQUENCE [LARGE SCALE GENOMIC DNA]</scope>
    <source>
        <strain evidence="9">H10</strain>
    </source>
</reference>
<dbReference type="InterPro" id="IPR036869">
    <property type="entry name" value="J_dom_sf"/>
</dbReference>
<keyword evidence="5" id="KW-0449">Lipoprotein</keyword>
<keyword evidence="7" id="KW-0812">Transmembrane</keyword>
<dbReference type="OrthoDB" id="10250354at2759"/>
<dbReference type="PRINTS" id="PR00625">
    <property type="entry name" value="JDOMAIN"/>
</dbReference>
<gene>
    <name evidence="9" type="ORF">ABB37_07532</name>
</gene>
<feature type="compositionally biased region" description="Low complexity" evidence="6">
    <location>
        <begin position="508"/>
        <end position="547"/>
    </location>
</feature>
<evidence type="ECO:0000256" key="1">
    <source>
        <dbReference type="ARBA" id="ARBA00004635"/>
    </source>
</evidence>
<dbReference type="InterPro" id="IPR051434">
    <property type="entry name" value="DnaJ_C_subfamily_member5"/>
</dbReference>
<dbReference type="SUPFAM" id="SSF46565">
    <property type="entry name" value="Chaperone J-domain"/>
    <property type="match status" value="1"/>
</dbReference>
<dbReference type="InterPro" id="IPR001623">
    <property type="entry name" value="DnaJ_domain"/>
</dbReference>
<feature type="transmembrane region" description="Helical" evidence="7">
    <location>
        <begin position="275"/>
        <end position="297"/>
    </location>
</feature>
<dbReference type="InterPro" id="IPR018253">
    <property type="entry name" value="DnaJ_domain_CS"/>
</dbReference>
<comment type="subcellular location">
    <subcellularLocation>
        <location evidence="1">Membrane</location>
        <topology evidence="1">Lipid-anchor</topology>
    </subcellularLocation>
</comment>
<feature type="domain" description="J" evidence="8">
    <location>
        <begin position="3"/>
        <end position="66"/>
    </location>
</feature>
<evidence type="ECO:0000259" key="8">
    <source>
        <dbReference type="PROSITE" id="PS50076"/>
    </source>
</evidence>
<dbReference type="OMA" id="PIAKDRN"/>
<accession>A0A0N0DSZ7</accession>
<feature type="transmembrane region" description="Helical" evidence="7">
    <location>
        <begin position="466"/>
        <end position="487"/>
    </location>
</feature>
<dbReference type="PROSITE" id="PS00636">
    <property type="entry name" value="DNAJ_1"/>
    <property type="match status" value="1"/>
</dbReference>
<protein>
    <submittedName>
        <fullName evidence="9">Dnaj chaperone-like protein</fullName>
    </submittedName>
</protein>
<feature type="transmembrane region" description="Helical" evidence="7">
    <location>
        <begin position="91"/>
        <end position="116"/>
    </location>
</feature>
<comment type="caution">
    <text evidence="9">The sequence shown here is derived from an EMBL/GenBank/DDBJ whole genome shotgun (WGS) entry which is preliminary data.</text>
</comment>
<evidence type="ECO:0000256" key="7">
    <source>
        <dbReference type="SAM" id="Phobius"/>
    </source>
</evidence>
<feature type="compositionally biased region" description="Basic and acidic residues" evidence="6">
    <location>
        <begin position="581"/>
        <end position="592"/>
    </location>
</feature>
<name>A0A0N0DSZ7_LEPPY</name>
<dbReference type="GO" id="GO:0016020">
    <property type="term" value="C:membrane"/>
    <property type="evidence" value="ECO:0007669"/>
    <property type="project" value="UniProtKB-SubCell"/>
</dbReference>
<evidence type="ECO:0000256" key="4">
    <source>
        <dbReference type="ARBA" id="ARBA00023186"/>
    </source>
</evidence>
<organism evidence="9 10">
    <name type="scientific">Leptomonas pyrrhocoris</name>
    <name type="common">Firebug parasite</name>
    <dbReference type="NCBI Taxonomy" id="157538"/>
    <lineage>
        <taxon>Eukaryota</taxon>
        <taxon>Discoba</taxon>
        <taxon>Euglenozoa</taxon>
        <taxon>Kinetoplastea</taxon>
        <taxon>Metakinetoplastina</taxon>
        <taxon>Trypanosomatida</taxon>
        <taxon>Trypanosomatidae</taxon>
        <taxon>Leishmaniinae</taxon>
        <taxon>Leptomonas</taxon>
    </lineage>
</organism>
<dbReference type="PANTHER" id="PTHR44027:SF7">
    <property type="entry name" value="DNAJ HOMOLOG SUBFAMILY C MEMBER 5 HOMOLOG"/>
    <property type="match status" value="1"/>
</dbReference>
<keyword evidence="4" id="KW-0143">Chaperone</keyword>
<dbReference type="AlphaFoldDB" id="A0A0N0DSZ7"/>
<feature type="transmembrane region" description="Helical" evidence="7">
    <location>
        <begin position="128"/>
        <end position="152"/>
    </location>
</feature>
<feature type="transmembrane region" description="Helical" evidence="7">
    <location>
        <begin position="241"/>
        <end position="263"/>
    </location>
</feature>
<feature type="region of interest" description="Disordered" evidence="6">
    <location>
        <begin position="315"/>
        <end position="412"/>
    </location>
</feature>
<dbReference type="SMART" id="SM00271">
    <property type="entry name" value="DnaJ"/>
    <property type="match status" value="1"/>
</dbReference>
<keyword evidence="7" id="KW-1133">Transmembrane helix</keyword>
<dbReference type="GO" id="GO:0005737">
    <property type="term" value="C:cytoplasm"/>
    <property type="evidence" value="ECO:0007669"/>
    <property type="project" value="UniProtKB-ARBA"/>
</dbReference>
<keyword evidence="10" id="KW-1185">Reference proteome</keyword>
<evidence type="ECO:0000313" key="9">
    <source>
        <dbReference type="EMBL" id="KPA76684.1"/>
    </source>
</evidence>
<dbReference type="Gene3D" id="1.10.287.110">
    <property type="entry name" value="DnaJ domain"/>
    <property type="match status" value="1"/>
</dbReference>
<dbReference type="VEuPathDB" id="TriTrypDB:LpyrH10_19_0830"/>
<evidence type="ECO:0000313" key="10">
    <source>
        <dbReference type="Proteomes" id="UP000037923"/>
    </source>
</evidence>
<keyword evidence="2 7" id="KW-0472">Membrane</keyword>
<evidence type="ECO:0000256" key="3">
    <source>
        <dbReference type="ARBA" id="ARBA00023139"/>
    </source>
</evidence>
<feature type="region of interest" description="Disordered" evidence="6">
    <location>
        <begin position="503"/>
        <end position="592"/>
    </location>
</feature>
<dbReference type="GeneID" id="26907817"/>
<keyword evidence="3" id="KW-0564">Palmitate</keyword>
<dbReference type="CDD" id="cd06257">
    <property type="entry name" value="DnaJ"/>
    <property type="match status" value="1"/>
</dbReference>
<evidence type="ECO:0000256" key="6">
    <source>
        <dbReference type="SAM" id="MobiDB-lite"/>
    </source>
</evidence>
<evidence type="ECO:0000256" key="2">
    <source>
        <dbReference type="ARBA" id="ARBA00023136"/>
    </source>
</evidence>
<proteinExistence type="predicted"/>